<evidence type="ECO:0000313" key="4">
    <source>
        <dbReference type="Proteomes" id="UP000288395"/>
    </source>
</evidence>
<dbReference type="RefSeq" id="WP_126767521.1">
    <property type="nucleotide sequence ID" value="NZ_PIPJ01000006.1"/>
</dbReference>
<dbReference type="AlphaFoldDB" id="A0A432VU47"/>
<feature type="chain" id="PRO_5019568910" description="Lipid/polyisoprenoid-binding YceI-like domain-containing protein" evidence="1">
    <location>
        <begin position="28"/>
        <end position="196"/>
    </location>
</feature>
<organism evidence="3 4">
    <name type="scientific">Aliidiomarina iranensis</name>
    <dbReference type="NCBI Taxonomy" id="1434071"/>
    <lineage>
        <taxon>Bacteria</taxon>
        <taxon>Pseudomonadati</taxon>
        <taxon>Pseudomonadota</taxon>
        <taxon>Gammaproteobacteria</taxon>
        <taxon>Alteromonadales</taxon>
        <taxon>Idiomarinaceae</taxon>
        <taxon>Aliidiomarina</taxon>
    </lineage>
</organism>
<feature type="signal peptide" evidence="1">
    <location>
        <begin position="1"/>
        <end position="27"/>
    </location>
</feature>
<dbReference type="EMBL" id="PIPJ01000006">
    <property type="protein sequence ID" value="RUO19963.1"/>
    <property type="molecule type" value="Genomic_DNA"/>
</dbReference>
<evidence type="ECO:0000259" key="2">
    <source>
        <dbReference type="SMART" id="SM00867"/>
    </source>
</evidence>
<evidence type="ECO:0000313" key="3">
    <source>
        <dbReference type="EMBL" id="RUO19963.1"/>
    </source>
</evidence>
<comment type="caution">
    <text evidence="3">The sequence shown here is derived from an EMBL/GenBank/DDBJ whole genome shotgun (WGS) entry which is preliminary data.</text>
</comment>
<dbReference type="SMART" id="SM00867">
    <property type="entry name" value="YceI"/>
    <property type="match status" value="1"/>
</dbReference>
<sequence length="196" mass="21189">MKLFNLKNIALASAIAGTSLMSLSVSAADYVIDTEGAHASINFKIDHLGVSYVVGRFNDFSGSFTYDDENPSNNKVEVTVNTASVDSNHAERDRHVRSSDFLDVEKYSQATFVSTSYTDHGDGKGAVTGNLTLFGETQEITIDVEKYGEGEDPWGGYRAGFTGTVALNISDFGMDFNLGPAAQTVYMDLVVEGIRQ</sequence>
<keyword evidence="4" id="KW-1185">Reference proteome</keyword>
<dbReference type="PANTHER" id="PTHR34406">
    <property type="entry name" value="PROTEIN YCEI"/>
    <property type="match status" value="1"/>
</dbReference>
<feature type="domain" description="Lipid/polyisoprenoid-binding YceI-like" evidence="2">
    <location>
        <begin position="29"/>
        <end position="194"/>
    </location>
</feature>
<dbReference type="InterPro" id="IPR007372">
    <property type="entry name" value="Lipid/polyisoprenoid-bd_YceI"/>
</dbReference>
<proteinExistence type="predicted"/>
<dbReference type="SUPFAM" id="SSF101874">
    <property type="entry name" value="YceI-like"/>
    <property type="match status" value="1"/>
</dbReference>
<dbReference type="InterPro" id="IPR036761">
    <property type="entry name" value="TTHA0802/YceI-like_sf"/>
</dbReference>
<dbReference type="PANTHER" id="PTHR34406:SF1">
    <property type="entry name" value="PROTEIN YCEI"/>
    <property type="match status" value="1"/>
</dbReference>
<dbReference type="NCBIfam" id="NF002994">
    <property type="entry name" value="PRK03757.1"/>
    <property type="match status" value="1"/>
</dbReference>
<dbReference type="Gene3D" id="2.40.128.110">
    <property type="entry name" value="Lipid/polyisoprenoid-binding, YceI-like"/>
    <property type="match status" value="1"/>
</dbReference>
<keyword evidence="1" id="KW-0732">Signal</keyword>
<dbReference type="OrthoDB" id="9811006at2"/>
<reference evidence="4" key="1">
    <citation type="journal article" date="2018" name="Front. Microbiol.">
        <title>Genome-Based Analysis Reveals the Taxonomy and Diversity of the Family Idiomarinaceae.</title>
        <authorList>
            <person name="Liu Y."/>
            <person name="Lai Q."/>
            <person name="Shao Z."/>
        </authorList>
    </citation>
    <scope>NUCLEOTIDE SEQUENCE [LARGE SCALE GENOMIC DNA]</scope>
    <source>
        <strain evidence="4">GBPy7</strain>
    </source>
</reference>
<protein>
    <recommendedName>
        <fullName evidence="2">Lipid/polyisoprenoid-binding YceI-like domain-containing protein</fullName>
    </recommendedName>
</protein>
<accession>A0A432VU47</accession>
<dbReference type="Proteomes" id="UP000288395">
    <property type="component" value="Unassembled WGS sequence"/>
</dbReference>
<dbReference type="Pfam" id="PF04264">
    <property type="entry name" value="YceI"/>
    <property type="match status" value="1"/>
</dbReference>
<gene>
    <name evidence="3" type="ORF">CWE08_08580</name>
</gene>
<evidence type="ECO:0000256" key="1">
    <source>
        <dbReference type="SAM" id="SignalP"/>
    </source>
</evidence>
<name>A0A432VU47_9GAMM</name>